<feature type="domain" description="6-phosphogluconate dehydrogenase NADP-binding" evidence="4">
    <location>
        <begin position="5"/>
        <end position="165"/>
    </location>
</feature>
<dbReference type="GO" id="GO:0051287">
    <property type="term" value="F:NAD binding"/>
    <property type="evidence" value="ECO:0007669"/>
    <property type="project" value="InterPro"/>
</dbReference>
<accession>A0A8K0VBJ8</accession>
<keyword evidence="7" id="KW-1185">Reference proteome</keyword>
<dbReference type="InterPro" id="IPR008927">
    <property type="entry name" value="6-PGluconate_DH-like_C_sf"/>
</dbReference>
<dbReference type="GO" id="GO:0016491">
    <property type="term" value="F:oxidoreductase activity"/>
    <property type="evidence" value="ECO:0007669"/>
    <property type="project" value="UniProtKB-KW"/>
</dbReference>
<dbReference type="Gene3D" id="1.10.1040.10">
    <property type="entry name" value="N-(1-d-carboxylethyl)-l-norvaline Dehydrogenase, domain 2"/>
    <property type="match status" value="1"/>
</dbReference>
<sequence>MTDKTIGIIGVGLMGHGIASNIARKGWQVNFLHHEGNQPVADLEAMGARRFDDRAELARASDVMILCLNGSPQVEAVMLGAGGVLEALRPGSVVIDCSTAIPASTEAIGAKVAAAGSRFMDAAMTRTPLEAAEGRLNLLIGADPALYAEMEPLLETFSENRFHAGGVGAGHTLKLLHNFVSLGSVLLISEAAACASASGIAPEVLVDVLKKGGGYGAGLDRVSPYLLEGDTSRLRFSVANAHKDLSYYGQLAADQGASAGVATGVLTTLAGLMEAGHSARFLSETSSLLGGKPSKS</sequence>
<protein>
    <submittedName>
        <fullName evidence="6">NAD(P)-dependent oxidoreductase</fullName>
    </submittedName>
</protein>
<dbReference type="PANTHER" id="PTHR43060:SF15">
    <property type="entry name" value="3-HYDROXYISOBUTYRATE DEHYDROGENASE-LIKE 1, MITOCHONDRIAL-RELATED"/>
    <property type="match status" value="1"/>
</dbReference>
<gene>
    <name evidence="6" type="ORF">JL811_15785</name>
</gene>
<evidence type="ECO:0000256" key="1">
    <source>
        <dbReference type="ARBA" id="ARBA00023002"/>
    </source>
</evidence>
<feature type="domain" description="3-hydroxyisobutyrate dehydrogenase-like NAD-binding" evidence="5">
    <location>
        <begin position="168"/>
        <end position="276"/>
    </location>
</feature>
<dbReference type="GO" id="GO:0050661">
    <property type="term" value="F:NADP binding"/>
    <property type="evidence" value="ECO:0007669"/>
    <property type="project" value="InterPro"/>
</dbReference>
<proteinExistence type="predicted"/>
<dbReference type="EMBL" id="JAESVN010000008">
    <property type="protein sequence ID" value="MBL4918686.1"/>
    <property type="molecule type" value="Genomic_DNA"/>
</dbReference>
<dbReference type="RefSeq" id="WP_202689667.1">
    <property type="nucleotide sequence ID" value="NZ_JAESVN010000008.1"/>
</dbReference>
<evidence type="ECO:0000259" key="4">
    <source>
        <dbReference type="Pfam" id="PF03446"/>
    </source>
</evidence>
<dbReference type="InterPro" id="IPR013328">
    <property type="entry name" value="6PGD_dom2"/>
</dbReference>
<evidence type="ECO:0000313" key="7">
    <source>
        <dbReference type="Proteomes" id="UP000648908"/>
    </source>
</evidence>
<dbReference type="Gene3D" id="3.40.50.720">
    <property type="entry name" value="NAD(P)-binding Rossmann-like Domain"/>
    <property type="match status" value="1"/>
</dbReference>
<feature type="active site" evidence="3">
    <location>
        <position position="174"/>
    </location>
</feature>
<evidence type="ECO:0000256" key="2">
    <source>
        <dbReference type="ARBA" id="ARBA00023027"/>
    </source>
</evidence>
<evidence type="ECO:0000256" key="3">
    <source>
        <dbReference type="PIRSR" id="PIRSR000103-1"/>
    </source>
</evidence>
<dbReference type="Pfam" id="PF03446">
    <property type="entry name" value="NAD_binding_2"/>
    <property type="match status" value="1"/>
</dbReference>
<dbReference type="InterPro" id="IPR036291">
    <property type="entry name" value="NAD(P)-bd_dom_sf"/>
</dbReference>
<dbReference type="SUPFAM" id="SSF48179">
    <property type="entry name" value="6-phosphogluconate dehydrogenase C-terminal domain-like"/>
    <property type="match status" value="1"/>
</dbReference>
<dbReference type="PANTHER" id="PTHR43060">
    <property type="entry name" value="3-HYDROXYISOBUTYRATE DEHYDROGENASE-LIKE 1, MITOCHONDRIAL-RELATED"/>
    <property type="match status" value="1"/>
</dbReference>
<dbReference type="InterPro" id="IPR029154">
    <property type="entry name" value="HIBADH-like_NADP-bd"/>
</dbReference>
<organism evidence="6 7">
    <name type="scientific">Szabonella alba</name>
    <dbReference type="NCBI Taxonomy" id="2804194"/>
    <lineage>
        <taxon>Bacteria</taxon>
        <taxon>Pseudomonadati</taxon>
        <taxon>Pseudomonadota</taxon>
        <taxon>Alphaproteobacteria</taxon>
        <taxon>Rhodobacterales</taxon>
        <taxon>Paracoccaceae</taxon>
        <taxon>Szabonella</taxon>
    </lineage>
</organism>
<evidence type="ECO:0000313" key="6">
    <source>
        <dbReference type="EMBL" id="MBL4918686.1"/>
    </source>
</evidence>
<dbReference type="Proteomes" id="UP000648908">
    <property type="component" value="Unassembled WGS sequence"/>
</dbReference>
<dbReference type="PIRSF" id="PIRSF000103">
    <property type="entry name" value="HIBADH"/>
    <property type="match status" value="1"/>
</dbReference>
<dbReference type="AlphaFoldDB" id="A0A8K0VBJ8"/>
<keyword evidence="2" id="KW-0520">NAD</keyword>
<name>A0A8K0VBJ8_9RHOB</name>
<keyword evidence="1" id="KW-0560">Oxidoreductase</keyword>
<dbReference type="InterPro" id="IPR006115">
    <property type="entry name" value="6PGDH_NADP-bd"/>
</dbReference>
<dbReference type="Pfam" id="PF14833">
    <property type="entry name" value="NAD_binding_11"/>
    <property type="match status" value="1"/>
</dbReference>
<dbReference type="InterPro" id="IPR015815">
    <property type="entry name" value="HIBADH-related"/>
</dbReference>
<reference evidence="6" key="1">
    <citation type="submission" date="2021-01" db="EMBL/GenBank/DDBJ databases">
        <title>Tabrizicola alba sp. nov. a motile alkaliphilic bacterium isolated from a soda lake.</title>
        <authorList>
            <person name="Szuroczki S."/>
            <person name="Abbaszade G."/>
            <person name="Schumann P."/>
            <person name="Toth E."/>
        </authorList>
    </citation>
    <scope>NUCLEOTIDE SEQUENCE</scope>
    <source>
        <strain evidence="6">DMG-N-6</strain>
    </source>
</reference>
<dbReference type="SUPFAM" id="SSF51735">
    <property type="entry name" value="NAD(P)-binding Rossmann-fold domains"/>
    <property type="match status" value="1"/>
</dbReference>
<comment type="caution">
    <text evidence="6">The sequence shown here is derived from an EMBL/GenBank/DDBJ whole genome shotgun (WGS) entry which is preliminary data.</text>
</comment>
<evidence type="ECO:0000259" key="5">
    <source>
        <dbReference type="Pfam" id="PF14833"/>
    </source>
</evidence>